<proteinExistence type="predicted"/>
<evidence type="ECO:0000256" key="1">
    <source>
        <dbReference type="SAM" id="MobiDB-lite"/>
    </source>
</evidence>
<keyword evidence="2" id="KW-0472">Membrane</keyword>
<evidence type="ECO:0000256" key="2">
    <source>
        <dbReference type="SAM" id="Phobius"/>
    </source>
</evidence>
<organism evidence="3 4">
    <name type="scientific">Tectimicrobiota bacterium</name>
    <dbReference type="NCBI Taxonomy" id="2528274"/>
    <lineage>
        <taxon>Bacteria</taxon>
        <taxon>Pseudomonadati</taxon>
        <taxon>Nitrospinota/Tectimicrobiota group</taxon>
        <taxon>Candidatus Tectimicrobiota</taxon>
    </lineage>
</organism>
<comment type="caution">
    <text evidence="3">The sequence shown here is derived from an EMBL/GenBank/DDBJ whole genome shotgun (WGS) entry which is preliminary data.</text>
</comment>
<feature type="transmembrane region" description="Helical" evidence="2">
    <location>
        <begin position="77"/>
        <end position="97"/>
    </location>
</feature>
<accession>A0A938B0G6</accession>
<sequence length="219" mass="23929">MQRKQQVHEWSRLRTRALVGLLKVQAPADFRTQVLARAQALSRSAALPAGRTAEPQGFWAVCRLWLRATSRAYPRTLAVTASVGGLCALAFGGGFVWHTAVQHNLRVLAPLSAVHEHEIPQPAGQAVEVSESVVATSRPPTLALLPPLSPLPSSTIMQYSTQEPEPLLWERSPLWLPPTPEVPPTALHTAMQRADTKRSTPGKSKRTRKPHGLTRHAPA</sequence>
<protein>
    <submittedName>
        <fullName evidence="3">Uncharacterized protein</fullName>
    </submittedName>
</protein>
<feature type="compositionally biased region" description="Basic residues" evidence="1">
    <location>
        <begin position="203"/>
        <end position="219"/>
    </location>
</feature>
<dbReference type="EMBL" id="VGLS01000191">
    <property type="protein sequence ID" value="MBM3223737.1"/>
    <property type="molecule type" value="Genomic_DNA"/>
</dbReference>
<evidence type="ECO:0000313" key="4">
    <source>
        <dbReference type="Proteomes" id="UP000712673"/>
    </source>
</evidence>
<feature type="region of interest" description="Disordered" evidence="1">
    <location>
        <begin position="177"/>
        <end position="219"/>
    </location>
</feature>
<reference evidence="3" key="1">
    <citation type="submission" date="2019-03" db="EMBL/GenBank/DDBJ databases">
        <title>Lake Tanganyika Metagenome-Assembled Genomes (MAGs).</title>
        <authorList>
            <person name="Tran P."/>
        </authorList>
    </citation>
    <scope>NUCLEOTIDE SEQUENCE</scope>
    <source>
        <strain evidence="3">K_DeepCast_65m_m2_066</strain>
    </source>
</reference>
<gene>
    <name evidence="3" type="ORF">FJZ47_08065</name>
</gene>
<keyword evidence="2" id="KW-1133">Transmembrane helix</keyword>
<dbReference type="Proteomes" id="UP000712673">
    <property type="component" value="Unassembled WGS sequence"/>
</dbReference>
<evidence type="ECO:0000313" key="3">
    <source>
        <dbReference type="EMBL" id="MBM3223737.1"/>
    </source>
</evidence>
<dbReference type="AlphaFoldDB" id="A0A938B0G6"/>
<keyword evidence="2" id="KW-0812">Transmembrane</keyword>
<name>A0A938B0G6_UNCTE</name>